<reference evidence="1 2" key="1">
    <citation type="submission" date="2013-03" db="EMBL/GenBank/DDBJ databases">
        <title>Whole genome shotgun sequencing of Clostridium sartagoforme AAU1.</title>
        <authorList>
            <person name="Joshi C.G."/>
            <person name="Duggirala S.M."/>
            <person name="Nathani N.M."/>
            <person name="Bhatt V.D."/>
            <person name="Patel A.K."/>
            <person name="Pandya P.R."/>
            <person name="KaPatel J.A."/>
        </authorList>
    </citation>
    <scope>NUCLEOTIDE SEQUENCE [LARGE SCALE GENOMIC DNA]</scope>
    <source>
        <strain evidence="1 2">AAU1</strain>
    </source>
</reference>
<keyword evidence="2" id="KW-1185">Reference proteome</keyword>
<gene>
    <name evidence="1" type="ORF">A500_17300</name>
</gene>
<sequence>MDTAININSPVFKCLLNDIDEEIKRCLGHVIGNSFEGAEINVKLIIDIPETEREVPMVDEDGEITCRIYKYRKPNIQHKVTSTLKKQYKRQGCYTENKAVVERDGEYLAVAIEEEEPLLLVGDKNFIVD</sequence>
<dbReference type="EMBL" id="ASRV01000205">
    <property type="protein sequence ID" value="EOR20413.1"/>
    <property type="molecule type" value="Genomic_DNA"/>
</dbReference>
<dbReference type="RefSeq" id="WP_016208692.1">
    <property type="nucleotide sequence ID" value="NZ_ASRV01000205.1"/>
</dbReference>
<organism evidence="1 2">
    <name type="scientific">Clostridium sartagoforme AAU1</name>
    <dbReference type="NCBI Taxonomy" id="1202534"/>
    <lineage>
        <taxon>Bacteria</taxon>
        <taxon>Bacillati</taxon>
        <taxon>Bacillota</taxon>
        <taxon>Clostridia</taxon>
        <taxon>Eubacteriales</taxon>
        <taxon>Clostridiaceae</taxon>
        <taxon>Clostridium</taxon>
    </lineage>
</organism>
<comment type="caution">
    <text evidence="1">The sequence shown here is derived from an EMBL/GenBank/DDBJ whole genome shotgun (WGS) entry which is preliminary data.</text>
</comment>
<dbReference type="PATRIC" id="fig|1202534.3.peg.3444"/>
<evidence type="ECO:0000313" key="1">
    <source>
        <dbReference type="EMBL" id="EOR20413.1"/>
    </source>
</evidence>
<proteinExistence type="predicted"/>
<name>R9BTM4_9CLOT</name>
<dbReference type="Proteomes" id="UP000013988">
    <property type="component" value="Unassembled WGS sequence"/>
</dbReference>
<evidence type="ECO:0000313" key="2">
    <source>
        <dbReference type="Proteomes" id="UP000013988"/>
    </source>
</evidence>
<accession>R9BTM4</accession>
<dbReference type="AlphaFoldDB" id="R9BTM4"/>
<protein>
    <submittedName>
        <fullName evidence="1">Uncharacterized protein</fullName>
    </submittedName>
</protein>